<dbReference type="Proteomes" id="UP000069771">
    <property type="component" value="Chromosome"/>
</dbReference>
<organism evidence="2 3">
    <name type="scientific">Faecalibaculum rodentium</name>
    <dbReference type="NCBI Taxonomy" id="1702221"/>
    <lineage>
        <taxon>Bacteria</taxon>
        <taxon>Bacillati</taxon>
        <taxon>Bacillota</taxon>
        <taxon>Erysipelotrichia</taxon>
        <taxon>Erysipelotrichales</taxon>
        <taxon>Erysipelotrichaceae</taxon>
        <taxon>Faecalibaculum</taxon>
    </lineage>
</organism>
<keyword evidence="3" id="KW-1185">Reference proteome</keyword>
<evidence type="ECO:0000256" key="1">
    <source>
        <dbReference type="SAM" id="MobiDB-lite"/>
    </source>
</evidence>
<feature type="region of interest" description="Disordered" evidence="1">
    <location>
        <begin position="1"/>
        <end position="46"/>
    </location>
</feature>
<gene>
    <name evidence="2" type="ORF">AALO17_27330</name>
</gene>
<sequence>MIQKESSFVFGTAKDRLTANAGGPSGVMDSEERTGNDRESKELWVN</sequence>
<proteinExistence type="predicted"/>
<reference evidence="2 3" key="1">
    <citation type="journal article" date="2016" name="Gut Pathog.">
        <title>Whole genome sequencing of "Faecalibaculum rodentium" ALO17, isolated from C57BL/6J laboratory mouse feces.</title>
        <authorList>
            <person name="Lim S."/>
            <person name="Chang D.H."/>
            <person name="Ahn S."/>
            <person name="Kim B.C."/>
        </authorList>
    </citation>
    <scope>NUCLEOTIDE SEQUENCE [LARGE SCALE GENOMIC DNA]</scope>
    <source>
        <strain evidence="2 3">Alo17</strain>
    </source>
</reference>
<dbReference type="KEGG" id="fro:AALO17_27330"/>
<dbReference type="GeneID" id="78479329"/>
<dbReference type="RefSeq" id="WP_158507804.1">
    <property type="nucleotide sequence ID" value="NZ_CAKOCV010000001.1"/>
</dbReference>
<protein>
    <submittedName>
        <fullName evidence="2">Uncharacterized protein</fullName>
    </submittedName>
</protein>
<dbReference type="AlphaFoldDB" id="A0A140DYZ0"/>
<evidence type="ECO:0000313" key="3">
    <source>
        <dbReference type="Proteomes" id="UP000069771"/>
    </source>
</evidence>
<dbReference type="EMBL" id="CP011391">
    <property type="protein sequence ID" value="AMK55867.1"/>
    <property type="molecule type" value="Genomic_DNA"/>
</dbReference>
<accession>A0A140DYZ0</accession>
<evidence type="ECO:0000313" key="2">
    <source>
        <dbReference type="EMBL" id="AMK55867.1"/>
    </source>
</evidence>
<feature type="compositionally biased region" description="Basic and acidic residues" evidence="1">
    <location>
        <begin position="30"/>
        <end position="46"/>
    </location>
</feature>
<name>A0A140DYZ0_9FIRM</name>